<dbReference type="AlphaFoldDB" id="A0A2N6CWT8"/>
<feature type="domain" description="ATP-grasp" evidence="6">
    <location>
        <begin position="108"/>
        <end position="290"/>
    </location>
</feature>
<evidence type="ECO:0000313" key="7">
    <source>
        <dbReference type="EMBL" id="PLX61736.1"/>
    </source>
</evidence>
<dbReference type="InterPro" id="IPR013651">
    <property type="entry name" value="ATP-grasp_RimK-type"/>
</dbReference>
<gene>
    <name evidence="7" type="ORF">C0630_09360</name>
</gene>
<sequence length="303" mass="33190">MTLQVAVVTDDPGWHGKRLHEAFMARGVTCLFSSLTHARIEMDRQIQVVLPGFESGLPDAVFVRGIPGGTLQQVVFHLNVLHILQALGVRVYNDGRAIERSVDKGLTTARLSQKGIPTPATWVCAERPMAEAITERETACGHQLICKPLFGSQGKGIVLVKNRADLPDADAIHHVWYLQRFIEQSDDLACDWRVFVISGVAVAAMRRSTSGWLANVAKGGICHAAVPEGELKHLAEQAVACVDMDYAGVDLMRDALGNWWVIEINSVPAWRGLQRVTSVNIASVLADDLLMKCRHSQACEALQ</sequence>
<dbReference type="PANTHER" id="PTHR21621:SF0">
    <property type="entry name" value="BETA-CITRYLGLUTAMATE SYNTHASE B-RELATED"/>
    <property type="match status" value="1"/>
</dbReference>
<name>A0A2N6CWT8_9GAMM</name>
<comment type="caution">
    <text evidence="7">The sequence shown here is derived from an EMBL/GenBank/DDBJ whole genome shotgun (WGS) entry which is preliminary data.</text>
</comment>
<dbReference type="RefSeq" id="WP_273439051.1">
    <property type="nucleotide sequence ID" value="NZ_PKUN01000010.1"/>
</dbReference>
<dbReference type="STRING" id="1111735.GCA_000428045_03785"/>
<organism evidence="7 8">
    <name type="scientific">Sedimenticola selenatireducens</name>
    <dbReference type="NCBI Taxonomy" id="191960"/>
    <lineage>
        <taxon>Bacteria</taxon>
        <taxon>Pseudomonadati</taxon>
        <taxon>Pseudomonadota</taxon>
        <taxon>Gammaproteobacteria</taxon>
        <taxon>Chromatiales</taxon>
        <taxon>Sedimenticolaceae</taxon>
        <taxon>Sedimenticola</taxon>
    </lineage>
</organism>
<evidence type="ECO:0000256" key="3">
    <source>
        <dbReference type="ARBA" id="ARBA00022840"/>
    </source>
</evidence>
<keyword evidence="4" id="KW-0464">Manganese</keyword>
<dbReference type="PROSITE" id="PS50975">
    <property type="entry name" value="ATP_GRASP"/>
    <property type="match status" value="1"/>
</dbReference>
<evidence type="ECO:0000256" key="5">
    <source>
        <dbReference type="PROSITE-ProRule" id="PRU00409"/>
    </source>
</evidence>
<proteinExistence type="predicted"/>
<dbReference type="GO" id="GO:0005524">
    <property type="term" value="F:ATP binding"/>
    <property type="evidence" value="ECO:0007669"/>
    <property type="project" value="UniProtKB-UniRule"/>
</dbReference>
<keyword evidence="1" id="KW-0479">Metal-binding</keyword>
<evidence type="ECO:0000313" key="8">
    <source>
        <dbReference type="Proteomes" id="UP000235015"/>
    </source>
</evidence>
<dbReference type="GO" id="GO:0046872">
    <property type="term" value="F:metal ion binding"/>
    <property type="evidence" value="ECO:0007669"/>
    <property type="project" value="UniProtKB-KW"/>
</dbReference>
<dbReference type="NCBIfam" id="TIGR00768">
    <property type="entry name" value="rimK_fam"/>
    <property type="match status" value="1"/>
</dbReference>
<protein>
    <submittedName>
        <fullName evidence="7">Alpha-L-glutamate ligase</fullName>
    </submittedName>
</protein>
<keyword evidence="3 5" id="KW-0067">ATP-binding</keyword>
<evidence type="ECO:0000259" key="6">
    <source>
        <dbReference type="PROSITE" id="PS50975"/>
    </source>
</evidence>
<keyword evidence="2 5" id="KW-0547">Nucleotide-binding</keyword>
<dbReference type="SUPFAM" id="SSF56059">
    <property type="entry name" value="Glutathione synthetase ATP-binding domain-like"/>
    <property type="match status" value="1"/>
</dbReference>
<reference evidence="7 8" key="1">
    <citation type="submission" date="2017-11" db="EMBL/GenBank/DDBJ databases">
        <title>Genome-resolved metagenomics identifies genetic mobility, metabolic interactions, and unexpected diversity in perchlorate-reducing communities.</title>
        <authorList>
            <person name="Barnum T.P."/>
            <person name="Figueroa I.A."/>
            <person name="Carlstrom C.I."/>
            <person name="Lucas L.N."/>
            <person name="Engelbrektson A.L."/>
            <person name="Coates J.D."/>
        </authorList>
    </citation>
    <scope>NUCLEOTIDE SEQUENCE [LARGE SCALE GENOMIC DNA]</scope>
    <source>
        <strain evidence="7">BM301</strain>
    </source>
</reference>
<dbReference type="PANTHER" id="PTHR21621">
    <property type="entry name" value="RIBOSOMAL PROTEIN S6 MODIFICATION PROTEIN"/>
    <property type="match status" value="1"/>
</dbReference>
<evidence type="ECO:0000256" key="1">
    <source>
        <dbReference type="ARBA" id="ARBA00022723"/>
    </source>
</evidence>
<evidence type="ECO:0000256" key="2">
    <source>
        <dbReference type="ARBA" id="ARBA00022741"/>
    </source>
</evidence>
<dbReference type="InterPro" id="IPR011761">
    <property type="entry name" value="ATP-grasp"/>
</dbReference>
<dbReference type="Gene3D" id="3.40.50.20">
    <property type="match status" value="1"/>
</dbReference>
<dbReference type="GO" id="GO:0016879">
    <property type="term" value="F:ligase activity, forming carbon-nitrogen bonds"/>
    <property type="evidence" value="ECO:0007669"/>
    <property type="project" value="TreeGrafter"/>
</dbReference>
<keyword evidence="7" id="KW-0436">Ligase</keyword>
<dbReference type="EMBL" id="PKUN01000010">
    <property type="protein sequence ID" value="PLX61736.1"/>
    <property type="molecule type" value="Genomic_DNA"/>
</dbReference>
<dbReference type="Pfam" id="PF08443">
    <property type="entry name" value="RimK"/>
    <property type="match status" value="1"/>
</dbReference>
<dbReference type="InterPro" id="IPR004666">
    <property type="entry name" value="Rp_bS6_RimK/Lys_biosynth_LsyX"/>
</dbReference>
<accession>A0A2N6CWT8</accession>
<evidence type="ECO:0000256" key="4">
    <source>
        <dbReference type="ARBA" id="ARBA00023211"/>
    </source>
</evidence>
<dbReference type="Proteomes" id="UP000235015">
    <property type="component" value="Unassembled WGS sequence"/>
</dbReference>
<dbReference type="GO" id="GO:0005737">
    <property type="term" value="C:cytoplasm"/>
    <property type="evidence" value="ECO:0007669"/>
    <property type="project" value="TreeGrafter"/>
</dbReference>
<dbReference type="Gene3D" id="3.30.470.20">
    <property type="entry name" value="ATP-grasp fold, B domain"/>
    <property type="match status" value="1"/>
</dbReference>